<feature type="domain" description="Peptidase S1" evidence="14">
    <location>
        <begin position="212"/>
        <end position="442"/>
    </location>
</feature>
<evidence type="ECO:0000259" key="13">
    <source>
        <dbReference type="PROSITE" id="PS50024"/>
    </source>
</evidence>
<evidence type="ECO:0000256" key="9">
    <source>
        <dbReference type="ARBA" id="ARBA00023157"/>
    </source>
</evidence>
<evidence type="ECO:0000256" key="1">
    <source>
        <dbReference type="ARBA" id="ARBA00004606"/>
    </source>
</evidence>
<dbReference type="InterPro" id="IPR033116">
    <property type="entry name" value="TRYPSIN_SER"/>
</dbReference>
<sequence>MTATAHEAVCHWLLNHSSTESPTVQSVTVTVGFGTQSRDLKPWMIALLIVLLLTVVAVTIGVLTHLLVSGQKMEYYHSTFKISDLRVNSNSGQNSTYQLKDLREMSENLVDEIFIDSDLNKHYIKNQVVRLTPEENGVKADIIMVFQFPSTEQRALIKEKILSILNQKIRNTRALPINASSVQVNAMSSSTGKLTVQACCGKRVVPLIVNRIMSGDIAAKAAWPWQASLQCNNIHQCGATLISNTWLITAAHCFMNNANPRQWTVSFGTTINPPLMKRNVRRIIVHERYHSPAREYDIAVVQFSPRVTFTDDIHRVCLPEASASFQPNSTVYITGFGALFYGGESQNNLREAKLKIISDDVCKQPHVYGHDIKSGMFCAGYLEGIYDACRGDSGGPLVVKDLKDTWYLIGIVSWGDNCGQKNKPGVYTNVVYYRNWITSKTGL</sequence>
<dbReference type="InterPro" id="IPR018114">
    <property type="entry name" value="TRYPSIN_HIS"/>
</dbReference>
<dbReference type="GO" id="GO:0005576">
    <property type="term" value="C:extracellular region"/>
    <property type="evidence" value="ECO:0007669"/>
    <property type="project" value="InterPro"/>
</dbReference>
<proteinExistence type="predicted"/>
<organism evidence="15 16">
    <name type="scientific">Odobenus rosmarus divergens</name>
    <name type="common">Pacific walrus</name>
    <dbReference type="NCBI Taxonomy" id="9708"/>
    <lineage>
        <taxon>Eukaryota</taxon>
        <taxon>Metazoa</taxon>
        <taxon>Chordata</taxon>
        <taxon>Craniata</taxon>
        <taxon>Vertebrata</taxon>
        <taxon>Euteleostomi</taxon>
        <taxon>Mammalia</taxon>
        <taxon>Eutheria</taxon>
        <taxon>Laurasiatheria</taxon>
        <taxon>Carnivora</taxon>
        <taxon>Caniformia</taxon>
        <taxon>Pinnipedia</taxon>
        <taxon>Odobenidae</taxon>
        <taxon>Odobenus</taxon>
    </lineage>
</organism>
<comment type="subcellular location">
    <subcellularLocation>
        <location evidence="1">Membrane</location>
        <topology evidence="1">Single-pass type II membrane protein</topology>
    </subcellularLocation>
</comment>
<dbReference type="InterPro" id="IPR036364">
    <property type="entry name" value="SEA_dom_sf"/>
</dbReference>
<dbReference type="PANTHER" id="PTHR24252">
    <property type="entry name" value="ACROSIN-RELATED"/>
    <property type="match status" value="1"/>
</dbReference>
<keyword evidence="2 11" id="KW-0645">Protease</keyword>
<gene>
    <name evidence="16" type="primary">TMPRSS11A</name>
</gene>
<dbReference type="PANTHER" id="PTHR24252:SF28">
    <property type="entry name" value="TRANSMEMBRANE PROTEASE SERINE 11C ISOFORM X1"/>
    <property type="match status" value="1"/>
</dbReference>
<dbReference type="CTD" id="339967"/>
<evidence type="ECO:0000313" key="16">
    <source>
        <dbReference type="RefSeq" id="XP_004392984.1"/>
    </source>
</evidence>
<dbReference type="PROSITE" id="PS00134">
    <property type="entry name" value="TRYPSIN_HIS"/>
    <property type="match status" value="1"/>
</dbReference>
<feature type="active site" description="Charge relay system" evidence="10">
    <location>
        <position position="252"/>
    </location>
</feature>
<dbReference type="GO" id="GO:0004252">
    <property type="term" value="F:serine-type endopeptidase activity"/>
    <property type="evidence" value="ECO:0007669"/>
    <property type="project" value="InterPro"/>
</dbReference>
<dbReference type="CDD" id="cd00190">
    <property type="entry name" value="Tryp_SPc"/>
    <property type="match status" value="1"/>
</dbReference>
<evidence type="ECO:0000313" key="15">
    <source>
        <dbReference type="Proteomes" id="UP000245340"/>
    </source>
</evidence>
<dbReference type="GeneID" id="101369965"/>
<evidence type="ECO:0000256" key="4">
    <source>
        <dbReference type="ARBA" id="ARBA00022801"/>
    </source>
</evidence>
<evidence type="ECO:0000256" key="5">
    <source>
        <dbReference type="ARBA" id="ARBA00022825"/>
    </source>
</evidence>
<dbReference type="PIRSF" id="PIRSF037941">
    <property type="entry name" value="TMPRSS11ABCDE"/>
    <property type="match status" value="1"/>
</dbReference>
<keyword evidence="4 11" id="KW-0378">Hydrolase</keyword>
<dbReference type="InParanoid" id="A0A2U3VES3"/>
<dbReference type="InterPro" id="IPR017329">
    <property type="entry name" value="Pept_S1A_HAT/DESC1"/>
</dbReference>
<dbReference type="FunFam" id="2.40.10.10:FF:000003">
    <property type="entry name" value="Transmembrane serine protease 3"/>
    <property type="match status" value="1"/>
</dbReference>
<keyword evidence="3 12" id="KW-0812">Transmembrane</keyword>
<dbReference type="Pfam" id="PF01390">
    <property type="entry name" value="SEA"/>
    <property type="match status" value="1"/>
</dbReference>
<evidence type="ECO:0000256" key="6">
    <source>
        <dbReference type="ARBA" id="ARBA00022968"/>
    </source>
</evidence>
<dbReference type="Proteomes" id="UP000245340">
    <property type="component" value="Unplaced"/>
</dbReference>
<dbReference type="GO" id="GO:0006508">
    <property type="term" value="P:proteolysis"/>
    <property type="evidence" value="ECO:0007669"/>
    <property type="project" value="UniProtKB-KW"/>
</dbReference>
<dbReference type="GO" id="GO:0005886">
    <property type="term" value="C:plasma membrane"/>
    <property type="evidence" value="ECO:0007669"/>
    <property type="project" value="InterPro"/>
</dbReference>
<evidence type="ECO:0000256" key="11">
    <source>
        <dbReference type="RuleBase" id="RU363034"/>
    </source>
</evidence>
<dbReference type="InterPro" id="IPR000082">
    <property type="entry name" value="SEA_dom"/>
</dbReference>
<dbReference type="InterPro" id="IPR001254">
    <property type="entry name" value="Trypsin_dom"/>
</dbReference>
<dbReference type="InterPro" id="IPR009003">
    <property type="entry name" value="Peptidase_S1_PA"/>
</dbReference>
<dbReference type="Gene3D" id="3.30.70.960">
    <property type="entry name" value="SEA domain"/>
    <property type="match status" value="1"/>
</dbReference>
<dbReference type="STRING" id="9708.A0A2U3VES3"/>
<feature type="active site" description="Charge relay system" evidence="10">
    <location>
        <position position="297"/>
    </location>
</feature>
<keyword evidence="7 12" id="KW-1133">Transmembrane helix</keyword>
<dbReference type="PROSITE" id="PS50240">
    <property type="entry name" value="TRYPSIN_DOM"/>
    <property type="match status" value="1"/>
</dbReference>
<dbReference type="SUPFAM" id="SSF50494">
    <property type="entry name" value="Trypsin-like serine proteases"/>
    <property type="match status" value="1"/>
</dbReference>
<dbReference type="Gene3D" id="2.40.10.10">
    <property type="entry name" value="Trypsin-like serine proteases"/>
    <property type="match status" value="2"/>
</dbReference>
<keyword evidence="8 12" id="KW-0472">Membrane</keyword>
<dbReference type="KEGG" id="oro:101369965"/>
<evidence type="ECO:0000256" key="7">
    <source>
        <dbReference type="ARBA" id="ARBA00022989"/>
    </source>
</evidence>
<dbReference type="RefSeq" id="XP_004392984.1">
    <property type="nucleotide sequence ID" value="XM_004392927.1"/>
</dbReference>
<dbReference type="Pfam" id="PF00089">
    <property type="entry name" value="Trypsin"/>
    <property type="match status" value="1"/>
</dbReference>
<keyword evidence="6" id="KW-0735">Signal-anchor</keyword>
<dbReference type="OrthoDB" id="9425590at2759"/>
<keyword evidence="9" id="KW-1015">Disulfide bond</keyword>
<dbReference type="AlphaFoldDB" id="A0A2U3VES3"/>
<evidence type="ECO:0000256" key="2">
    <source>
        <dbReference type="ARBA" id="ARBA00022670"/>
    </source>
</evidence>
<keyword evidence="5 11" id="KW-0720">Serine protease</keyword>
<dbReference type="SUPFAM" id="SSF82671">
    <property type="entry name" value="SEA domain"/>
    <property type="match status" value="1"/>
</dbReference>
<accession>A0A2U3VES3</accession>
<evidence type="ECO:0000256" key="12">
    <source>
        <dbReference type="SAM" id="Phobius"/>
    </source>
</evidence>
<dbReference type="InterPro" id="IPR001314">
    <property type="entry name" value="Peptidase_S1A"/>
</dbReference>
<evidence type="ECO:0000256" key="8">
    <source>
        <dbReference type="ARBA" id="ARBA00023136"/>
    </source>
</evidence>
<dbReference type="InterPro" id="IPR043504">
    <property type="entry name" value="Peptidase_S1_PA_chymotrypsin"/>
</dbReference>
<name>A0A2U3VES3_ODORO</name>
<evidence type="ECO:0000256" key="10">
    <source>
        <dbReference type="PIRSR" id="PIRSR037941-1"/>
    </source>
</evidence>
<feature type="active site" description="Charge relay system" evidence="10">
    <location>
        <position position="393"/>
    </location>
</feature>
<feature type="transmembrane region" description="Helical" evidence="12">
    <location>
        <begin position="43"/>
        <end position="68"/>
    </location>
</feature>
<protein>
    <submittedName>
        <fullName evidence="16">Transmembrane protease serine 11A</fullName>
    </submittedName>
</protein>
<dbReference type="SMART" id="SM00020">
    <property type="entry name" value="Tryp_SPc"/>
    <property type="match status" value="1"/>
</dbReference>
<reference evidence="16" key="1">
    <citation type="submission" date="2025-08" db="UniProtKB">
        <authorList>
            <consortium name="RefSeq"/>
        </authorList>
    </citation>
    <scope>IDENTIFICATION</scope>
</reference>
<dbReference type="PRINTS" id="PR00722">
    <property type="entry name" value="CHYMOTRYPSIN"/>
</dbReference>
<keyword evidence="15" id="KW-1185">Reference proteome</keyword>
<evidence type="ECO:0000259" key="14">
    <source>
        <dbReference type="PROSITE" id="PS50240"/>
    </source>
</evidence>
<dbReference type="PROSITE" id="PS00135">
    <property type="entry name" value="TRYPSIN_SER"/>
    <property type="match status" value="1"/>
</dbReference>
<dbReference type="PROSITE" id="PS50024">
    <property type="entry name" value="SEA"/>
    <property type="match status" value="1"/>
</dbReference>
<feature type="domain" description="SEA" evidence="13">
    <location>
        <begin position="72"/>
        <end position="189"/>
    </location>
</feature>
<evidence type="ECO:0000256" key="3">
    <source>
        <dbReference type="ARBA" id="ARBA00022692"/>
    </source>
</evidence>